<sequence length="50" mass="5669">MNIREAVEVSRTQCLAVDGVHSSDYSWPNKTNVYSLCFDPLAFYLTRSPS</sequence>
<accession>A0A0V0Z3Q0</accession>
<gene>
    <name evidence="1" type="ORF">T03_1414</name>
</gene>
<keyword evidence="2" id="KW-1185">Reference proteome</keyword>
<reference evidence="1 2" key="1">
    <citation type="submission" date="2015-01" db="EMBL/GenBank/DDBJ databases">
        <title>Evolution of Trichinella species and genotypes.</title>
        <authorList>
            <person name="Korhonen P.K."/>
            <person name="Edoardo P."/>
            <person name="Giuseppe L.R."/>
            <person name="Gasser R.B."/>
        </authorList>
    </citation>
    <scope>NUCLEOTIDE SEQUENCE [LARGE SCALE GENOMIC DNA]</scope>
    <source>
        <strain evidence="1">ISS120</strain>
    </source>
</reference>
<dbReference type="AlphaFoldDB" id="A0A0V0Z3Q0"/>
<evidence type="ECO:0000313" key="2">
    <source>
        <dbReference type="Proteomes" id="UP000054653"/>
    </source>
</evidence>
<comment type="caution">
    <text evidence="1">The sequence shown here is derived from an EMBL/GenBank/DDBJ whole genome shotgun (WGS) entry which is preliminary data.</text>
</comment>
<dbReference type="EMBL" id="JYDI01004253">
    <property type="protein sequence ID" value="KRY07004.1"/>
    <property type="molecule type" value="Genomic_DNA"/>
</dbReference>
<organism evidence="1 2">
    <name type="scientific">Trichinella britovi</name>
    <name type="common">Parasitic roundworm</name>
    <dbReference type="NCBI Taxonomy" id="45882"/>
    <lineage>
        <taxon>Eukaryota</taxon>
        <taxon>Metazoa</taxon>
        <taxon>Ecdysozoa</taxon>
        <taxon>Nematoda</taxon>
        <taxon>Enoplea</taxon>
        <taxon>Dorylaimia</taxon>
        <taxon>Trichinellida</taxon>
        <taxon>Trichinellidae</taxon>
        <taxon>Trichinella</taxon>
    </lineage>
</organism>
<proteinExistence type="predicted"/>
<dbReference type="Proteomes" id="UP000054653">
    <property type="component" value="Unassembled WGS sequence"/>
</dbReference>
<name>A0A0V0Z3Q0_TRIBR</name>
<protein>
    <submittedName>
        <fullName evidence="1">Uncharacterized protein</fullName>
    </submittedName>
</protein>
<evidence type="ECO:0000313" key="1">
    <source>
        <dbReference type="EMBL" id="KRY07004.1"/>
    </source>
</evidence>